<feature type="transmembrane region" description="Helical" evidence="1">
    <location>
        <begin position="242"/>
        <end position="260"/>
    </location>
</feature>
<reference evidence="3" key="1">
    <citation type="journal article" date="2018" name="Nat. Microbiol.">
        <title>Leveraging single-cell genomics to expand the fungal tree of life.</title>
        <authorList>
            <person name="Ahrendt S.R."/>
            <person name="Quandt C.A."/>
            <person name="Ciobanu D."/>
            <person name="Clum A."/>
            <person name="Salamov A."/>
            <person name="Andreopoulos B."/>
            <person name="Cheng J.F."/>
            <person name="Woyke T."/>
            <person name="Pelin A."/>
            <person name="Henrissat B."/>
            <person name="Reynolds N.K."/>
            <person name="Benny G.L."/>
            <person name="Smith M.E."/>
            <person name="James T.Y."/>
            <person name="Grigoriev I.V."/>
        </authorList>
    </citation>
    <scope>NUCLEOTIDE SEQUENCE [LARGE SCALE GENOMIC DNA]</scope>
    <source>
        <strain evidence="3">RSA 468</strain>
    </source>
</reference>
<keyword evidence="1" id="KW-0812">Transmembrane</keyword>
<dbReference type="Proteomes" id="UP000268162">
    <property type="component" value="Unassembled WGS sequence"/>
</dbReference>
<dbReference type="PANTHER" id="PTHR37330">
    <property type="entry name" value="CONSERVED TRANSMEMBRANE PROTEIN-RELATED"/>
    <property type="match status" value="1"/>
</dbReference>
<evidence type="ECO:0000313" key="2">
    <source>
        <dbReference type="EMBL" id="RKP39528.1"/>
    </source>
</evidence>
<keyword evidence="1" id="KW-1133">Transmembrane helix</keyword>
<organism evidence="2 3">
    <name type="scientific">Dimargaris cristalligena</name>
    <dbReference type="NCBI Taxonomy" id="215637"/>
    <lineage>
        <taxon>Eukaryota</taxon>
        <taxon>Fungi</taxon>
        <taxon>Fungi incertae sedis</taxon>
        <taxon>Zoopagomycota</taxon>
        <taxon>Kickxellomycotina</taxon>
        <taxon>Dimargaritomycetes</taxon>
        <taxon>Dimargaritales</taxon>
        <taxon>Dimargaritaceae</taxon>
        <taxon>Dimargaris</taxon>
    </lineage>
</organism>
<proteinExistence type="predicted"/>
<dbReference type="EMBL" id="ML002264">
    <property type="protein sequence ID" value="RKP39528.1"/>
    <property type="molecule type" value="Genomic_DNA"/>
</dbReference>
<keyword evidence="1" id="KW-0472">Membrane</keyword>
<evidence type="ECO:0000256" key="1">
    <source>
        <dbReference type="SAM" id="Phobius"/>
    </source>
</evidence>
<sequence length="360" mass="40492">MAEFPKSQGAASHGAVRIVRRIWRHSRYRRIVWAFLIAAIWCIIVPPVYLAYLREGGNADTAVDVQGEQSPDHIEVTMIVQQADLMNHKLSMYVTATPYGKLTNRRSELTANVTGYFAYKSFVFPSNSIMQSFDLTVPLLGYPRMYPFDDYQSFLEVGFVYNDADKTPIPIRVTIYGSVQSLSFDTDAQLATNMPNAFDFNITTRRTRTTLFFSIFMMIVMWGLSLTLLTLAYQIVIERRDVPAPLLIVGITMLFALPALRNSQPGVPQVGCASDALSFFWNLFLIAACSISIILAWVLRWKYRSPTPRESICQEILPTSQVTDANPPFCHVAIDTGPNPPPFRSYQANDSACTLPARTV</sequence>
<protein>
    <recommendedName>
        <fullName evidence="4">DUF4436 domain-containing protein</fullName>
    </recommendedName>
</protein>
<name>A0A4Q0A193_9FUNG</name>
<dbReference type="InterPro" id="IPR027948">
    <property type="entry name" value="DUF4436"/>
</dbReference>
<feature type="transmembrane region" description="Helical" evidence="1">
    <location>
        <begin position="280"/>
        <end position="299"/>
    </location>
</feature>
<dbReference type="STRING" id="215637.A0A4Q0A193"/>
<evidence type="ECO:0000313" key="3">
    <source>
        <dbReference type="Proteomes" id="UP000268162"/>
    </source>
</evidence>
<dbReference type="OrthoDB" id="2117972at2759"/>
<dbReference type="Pfam" id="PF14494">
    <property type="entry name" value="DUF4436"/>
    <property type="match status" value="1"/>
</dbReference>
<feature type="transmembrane region" description="Helical" evidence="1">
    <location>
        <begin position="31"/>
        <end position="52"/>
    </location>
</feature>
<gene>
    <name evidence="2" type="ORF">BJ085DRAFT_30949</name>
</gene>
<feature type="transmembrane region" description="Helical" evidence="1">
    <location>
        <begin position="211"/>
        <end position="235"/>
    </location>
</feature>
<dbReference type="AlphaFoldDB" id="A0A4Q0A193"/>
<accession>A0A4Q0A193</accession>
<keyword evidence="3" id="KW-1185">Reference proteome</keyword>
<evidence type="ECO:0008006" key="4">
    <source>
        <dbReference type="Google" id="ProtNLM"/>
    </source>
</evidence>
<dbReference type="PANTHER" id="PTHR37330:SF1">
    <property type="entry name" value="CONSERVED TRANSMEMBRANE PROTEIN-RELATED"/>
    <property type="match status" value="1"/>
</dbReference>